<dbReference type="SUPFAM" id="SSF52096">
    <property type="entry name" value="ClpP/crotonase"/>
    <property type="match status" value="1"/>
</dbReference>
<dbReference type="STRING" id="1791.GCA_001049355_01877"/>
<organism evidence="2 3">
    <name type="scientific">Mycolicibacterium aurum</name>
    <name type="common">Mycobacterium aurum</name>
    <dbReference type="NCBI Taxonomy" id="1791"/>
    <lineage>
        <taxon>Bacteria</taxon>
        <taxon>Bacillati</taxon>
        <taxon>Actinomycetota</taxon>
        <taxon>Actinomycetes</taxon>
        <taxon>Mycobacteriales</taxon>
        <taxon>Mycobacteriaceae</taxon>
        <taxon>Mycolicibacterium</taxon>
    </lineage>
</organism>
<dbReference type="Pfam" id="PF00378">
    <property type="entry name" value="ECH_1"/>
    <property type="match status" value="1"/>
</dbReference>
<protein>
    <submittedName>
        <fullName evidence="2">Enoyl-CoA hydratase/isomerase</fullName>
        <ecNumber evidence="2">4.2.1.17</ecNumber>
    </submittedName>
</protein>
<reference evidence="2 3" key="1">
    <citation type="submission" date="2018-12" db="EMBL/GenBank/DDBJ databases">
        <authorList>
            <consortium name="Pathogen Informatics"/>
        </authorList>
    </citation>
    <scope>NUCLEOTIDE SEQUENCE [LARGE SCALE GENOMIC DNA]</scope>
    <source>
        <strain evidence="2 3">NCTC10437</strain>
    </source>
</reference>
<evidence type="ECO:0000313" key="3">
    <source>
        <dbReference type="Proteomes" id="UP000279306"/>
    </source>
</evidence>
<sequence>MAVAPCAGRDVTVRSVTDFQTITLDQSGPIARLTLNRPEAANGMNDTMTRELAVAAARCDTPATKVVVITGAGRFFCAGGDLKDFASAPSRGRHLKGVADDLHRAISTFARMDAVVITAVNGVAAGAGFSLAVSGDLILAAESASFTMAYTRVGLSPDGSASYYLPRLIGIAKTKELMLTNRTLSSDDAAQWGLVTEVVADDQLAARADALADQMSTTSAGSNGGVKALLLDTFSNGLEQQMELEGRLIAQRAETADGREGVDAFLAKRKPVFGT</sequence>
<dbReference type="GO" id="GO:0016853">
    <property type="term" value="F:isomerase activity"/>
    <property type="evidence" value="ECO:0007669"/>
    <property type="project" value="UniProtKB-KW"/>
</dbReference>
<dbReference type="EC" id="4.2.1.17" evidence="2"/>
<dbReference type="InterPro" id="IPR001753">
    <property type="entry name" value="Enoyl-CoA_hydra/iso"/>
</dbReference>
<dbReference type="InterPro" id="IPR051053">
    <property type="entry name" value="ECH/Chromodomain_protein"/>
</dbReference>
<keyword evidence="2" id="KW-0413">Isomerase</keyword>
<comment type="similarity">
    <text evidence="1">Belongs to the enoyl-CoA hydratase/isomerase family.</text>
</comment>
<dbReference type="AlphaFoldDB" id="A0A448IV82"/>
<keyword evidence="3" id="KW-1185">Reference proteome</keyword>
<dbReference type="KEGG" id="mauu:NCTC10437_03483"/>
<dbReference type="GO" id="GO:0004300">
    <property type="term" value="F:enoyl-CoA hydratase activity"/>
    <property type="evidence" value="ECO:0007669"/>
    <property type="project" value="UniProtKB-EC"/>
</dbReference>
<dbReference type="PANTHER" id="PTHR43684:SF4">
    <property type="entry name" value="ENOYL-COA HYDRATASE_ISOMERASE FAMILY PROTEIN (AFU_ORTHOLOGUE AFUA_1G01890)"/>
    <property type="match status" value="1"/>
</dbReference>
<dbReference type="EMBL" id="LR134356">
    <property type="protein sequence ID" value="VEG56372.1"/>
    <property type="molecule type" value="Genomic_DNA"/>
</dbReference>
<evidence type="ECO:0000313" key="2">
    <source>
        <dbReference type="EMBL" id="VEG56372.1"/>
    </source>
</evidence>
<name>A0A448IV82_MYCAU</name>
<dbReference type="CDD" id="cd06558">
    <property type="entry name" value="crotonase-like"/>
    <property type="match status" value="1"/>
</dbReference>
<dbReference type="PANTHER" id="PTHR43684">
    <property type="match status" value="1"/>
</dbReference>
<evidence type="ECO:0000256" key="1">
    <source>
        <dbReference type="ARBA" id="ARBA00005254"/>
    </source>
</evidence>
<keyword evidence="2" id="KW-0456">Lyase</keyword>
<dbReference type="Gene3D" id="1.10.12.10">
    <property type="entry name" value="Lyase 2-enoyl-coa Hydratase, Chain A, domain 2"/>
    <property type="match status" value="1"/>
</dbReference>
<proteinExistence type="inferred from homology"/>
<dbReference type="Gene3D" id="3.90.226.10">
    <property type="entry name" value="2-enoyl-CoA Hydratase, Chain A, domain 1"/>
    <property type="match status" value="1"/>
</dbReference>
<gene>
    <name evidence="2" type="primary">echA8_13</name>
    <name evidence="2" type="ORF">NCTC10437_03483</name>
</gene>
<dbReference type="Proteomes" id="UP000279306">
    <property type="component" value="Chromosome"/>
</dbReference>
<dbReference type="InterPro" id="IPR014748">
    <property type="entry name" value="Enoyl-CoA_hydra_C"/>
</dbReference>
<accession>A0A448IV82</accession>
<dbReference type="InterPro" id="IPR029045">
    <property type="entry name" value="ClpP/crotonase-like_dom_sf"/>
</dbReference>